<dbReference type="InterPro" id="IPR011029">
    <property type="entry name" value="DEATH-like_dom_sf"/>
</dbReference>
<evidence type="ECO:0000259" key="1">
    <source>
        <dbReference type="PROSITE" id="PS50824"/>
    </source>
</evidence>
<dbReference type="Proteomes" id="UP000265140">
    <property type="component" value="Chromosome 25"/>
</dbReference>
<dbReference type="SUPFAM" id="SSF47986">
    <property type="entry name" value="DEATH domain"/>
    <property type="match status" value="1"/>
</dbReference>
<accession>A0AAY5KW60</accession>
<dbReference type="PROSITE" id="PS50824">
    <property type="entry name" value="DAPIN"/>
    <property type="match status" value="1"/>
</dbReference>
<protein>
    <recommendedName>
        <fullName evidence="1">Pyrin domain-containing protein</fullName>
    </recommendedName>
</protein>
<reference evidence="2" key="2">
    <citation type="submission" date="2025-08" db="UniProtKB">
        <authorList>
            <consortium name="Ensembl"/>
        </authorList>
    </citation>
    <scope>IDENTIFICATION</scope>
</reference>
<proteinExistence type="predicted"/>
<dbReference type="SMART" id="SM01289">
    <property type="entry name" value="PYRIN"/>
    <property type="match status" value="1"/>
</dbReference>
<dbReference type="Ensembl" id="ENSELUT00000111388.1">
    <property type="protein sequence ID" value="ENSELUP00000093428.1"/>
    <property type="gene ID" value="ENSELUG00000038034.1"/>
</dbReference>
<reference evidence="2 3" key="1">
    <citation type="submission" date="2020-02" db="EMBL/GenBank/DDBJ databases">
        <title>Esox lucius (northern pike) genome, fEsoLuc1, primary haplotype.</title>
        <authorList>
            <person name="Myers G."/>
            <person name="Karagic N."/>
            <person name="Meyer A."/>
            <person name="Pippel M."/>
            <person name="Reichard M."/>
            <person name="Winkler S."/>
            <person name="Tracey A."/>
            <person name="Sims Y."/>
            <person name="Howe K."/>
            <person name="Rhie A."/>
            <person name="Formenti G."/>
            <person name="Durbin R."/>
            <person name="Fedrigo O."/>
            <person name="Jarvis E.D."/>
        </authorList>
    </citation>
    <scope>NUCLEOTIDE SEQUENCE [LARGE SCALE GENOMIC DNA]</scope>
</reference>
<dbReference type="GeneTree" id="ENSGT01150000288599"/>
<sequence length="98" mass="11397">MDPVSVSLLEILNELVEEDVKRFKWHLNQDQFGPEFPPIPKGQLEKADRSDTVDYMVKNYRESGAVTISWKILTKMKQNQLVDQLLNIHAPAHWNLPI</sequence>
<name>A0AAY5KW60_ESOLU</name>
<organism evidence="2 3">
    <name type="scientific">Esox lucius</name>
    <name type="common">Northern pike</name>
    <dbReference type="NCBI Taxonomy" id="8010"/>
    <lineage>
        <taxon>Eukaryota</taxon>
        <taxon>Metazoa</taxon>
        <taxon>Chordata</taxon>
        <taxon>Craniata</taxon>
        <taxon>Vertebrata</taxon>
        <taxon>Euteleostomi</taxon>
        <taxon>Actinopterygii</taxon>
        <taxon>Neopterygii</taxon>
        <taxon>Teleostei</taxon>
        <taxon>Protacanthopterygii</taxon>
        <taxon>Esociformes</taxon>
        <taxon>Esocidae</taxon>
        <taxon>Esox</taxon>
    </lineage>
</organism>
<keyword evidence="3" id="KW-1185">Reference proteome</keyword>
<evidence type="ECO:0000313" key="2">
    <source>
        <dbReference type="Ensembl" id="ENSELUP00000093428.1"/>
    </source>
</evidence>
<reference evidence="2" key="3">
    <citation type="submission" date="2025-09" db="UniProtKB">
        <authorList>
            <consortium name="Ensembl"/>
        </authorList>
    </citation>
    <scope>IDENTIFICATION</scope>
</reference>
<evidence type="ECO:0000313" key="3">
    <source>
        <dbReference type="Proteomes" id="UP000265140"/>
    </source>
</evidence>
<feature type="domain" description="Pyrin" evidence="1">
    <location>
        <begin position="1"/>
        <end position="85"/>
    </location>
</feature>
<dbReference type="AlphaFoldDB" id="A0AAY5KW60"/>
<dbReference type="Pfam" id="PF02758">
    <property type="entry name" value="PYRIN"/>
    <property type="match status" value="1"/>
</dbReference>
<dbReference type="Gene3D" id="1.10.533.10">
    <property type="entry name" value="Death Domain, Fas"/>
    <property type="match status" value="1"/>
</dbReference>
<dbReference type="InterPro" id="IPR004020">
    <property type="entry name" value="DAPIN"/>
</dbReference>
<dbReference type="CDD" id="cd08321">
    <property type="entry name" value="Pyrin_ASC-like"/>
    <property type="match status" value="1"/>
</dbReference>